<dbReference type="GeneID" id="66071238"/>
<evidence type="ECO:0000313" key="4">
    <source>
        <dbReference type="Proteomes" id="UP001049176"/>
    </source>
</evidence>
<feature type="region of interest" description="Disordered" evidence="2">
    <location>
        <begin position="1"/>
        <end position="130"/>
    </location>
</feature>
<dbReference type="AlphaFoldDB" id="A0A9P7RMB9"/>
<keyword evidence="4" id="KW-1185">Reference proteome</keyword>
<feature type="coiled-coil region" evidence="1">
    <location>
        <begin position="132"/>
        <end position="228"/>
    </location>
</feature>
<dbReference type="RefSeq" id="XP_043002670.1">
    <property type="nucleotide sequence ID" value="XM_043159072.1"/>
</dbReference>
<evidence type="ECO:0000256" key="1">
    <source>
        <dbReference type="SAM" id="Coils"/>
    </source>
</evidence>
<feature type="coiled-coil region" evidence="1">
    <location>
        <begin position="257"/>
        <end position="326"/>
    </location>
</feature>
<name>A0A9P7RMB9_9AGAR</name>
<feature type="compositionally biased region" description="Low complexity" evidence="2">
    <location>
        <begin position="109"/>
        <end position="123"/>
    </location>
</feature>
<evidence type="ECO:0000313" key="3">
    <source>
        <dbReference type="EMBL" id="KAG7086199.1"/>
    </source>
</evidence>
<comment type="caution">
    <text evidence="3">The sequence shown here is derived from an EMBL/GenBank/DDBJ whole genome shotgun (WGS) entry which is preliminary data.</text>
</comment>
<feature type="compositionally biased region" description="Basic and acidic residues" evidence="2">
    <location>
        <begin position="28"/>
        <end position="42"/>
    </location>
</feature>
<proteinExistence type="predicted"/>
<accession>A0A9P7RMB9</accession>
<organism evidence="3 4">
    <name type="scientific">Marasmius oreades</name>
    <name type="common">fairy-ring Marasmius</name>
    <dbReference type="NCBI Taxonomy" id="181124"/>
    <lineage>
        <taxon>Eukaryota</taxon>
        <taxon>Fungi</taxon>
        <taxon>Dikarya</taxon>
        <taxon>Basidiomycota</taxon>
        <taxon>Agaricomycotina</taxon>
        <taxon>Agaricomycetes</taxon>
        <taxon>Agaricomycetidae</taxon>
        <taxon>Agaricales</taxon>
        <taxon>Marasmiineae</taxon>
        <taxon>Marasmiaceae</taxon>
        <taxon>Marasmius</taxon>
    </lineage>
</organism>
<keyword evidence="1" id="KW-0175">Coiled coil</keyword>
<evidence type="ECO:0000256" key="2">
    <source>
        <dbReference type="SAM" id="MobiDB-lite"/>
    </source>
</evidence>
<dbReference type="OrthoDB" id="10606219at2759"/>
<dbReference type="Proteomes" id="UP001049176">
    <property type="component" value="Chromosome 10"/>
</dbReference>
<sequence>MSKRPIPDSSLVDTTRSVRQKLQGDSNVHADKNADKPKRSSEGRQSSNQSQLEVQVKREPQELEEVERVLTLGESSMTTERPPSTANVNINDRLPSTSTSQRAVPIPQTSGVTVSGSSNSNVSRLSKTSHPAENVVDEYRRRKEMIDELTQKQLEALKDINEMVTHDREGERVKLLEKEKEKMAMRIEMLVVERDTAERRIHKFEKEREQQRQKYRDCQERLNKKRKLVEKNMQERDILALETRRLGDGTRVVQEQLKRSEEEIVALTTRLEEKYDENLMLKSQVAQIHGEAELLRRERAMANCELAEVKGKMKNLQADLDTVVRRHSQALPRKLRIRHK</sequence>
<gene>
    <name evidence="3" type="ORF">E1B28_002162</name>
</gene>
<reference evidence="3" key="1">
    <citation type="journal article" date="2021" name="Genome Biol. Evol.">
        <title>The assembled and annotated genome of the fairy-ring fungus Marasmius oreades.</title>
        <authorList>
            <person name="Hiltunen M."/>
            <person name="Ament-Velasquez S.L."/>
            <person name="Johannesson H."/>
        </authorList>
    </citation>
    <scope>NUCLEOTIDE SEQUENCE</scope>
    <source>
        <strain evidence="3">03SP1</strain>
    </source>
</reference>
<protein>
    <submittedName>
        <fullName evidence="3">Uncharacterized protein</fullName>
    </submittedName>
</protein>
<feature type="compositionally biased region" description="Polar residues" evidence="2">
    <location>
        <begin position="73"/>
        <end position="102"/>
    </location>
</feature>
<feature type="compositionally biased region" description="Polar residues" evidence="2">
    <location>
        <begin position="43"/>
        <end position="53"/>
    </location>
</feature>
<dbReference type="KEGG" id="more:E1B28_002162"/>
<dbReference type="EMBL" id="CM032190">
    <property type="protein sequence ID" value="KAG7086199.1"/>
    <property type="molecule type" value="Genomic_DNA"/>
</dbReference>